<keyword evidence="2" id="KW-1185">Reference proteome</keyword>
<dbReference type="EMBL" id="CP054614">
    <property type="protein sequence ID" value="QKS59041.1"/>
    <property type="molecule type" value="Genomic_DNA"/>
</dbReference>
<accession>A0ABX6QA03</accession>
<dbReference type="PROSITE" id="PS51257">
    <property type="entry name" value="PROKAR_LIPOPROTEIN"/>
    <property type="match status" value="1"/>
</dbReference>
<name>A0ABX6QA03_PAEBA</name>
<organism evidence="1 2">
    <name type="scientific">Paenibacillus barcinonensis</name>
    <dbReference type="NCBI Taxonomy" id="198119"/>
    <lineage>
        <taxon>Bacteria</taxon>
        <taxon>Bacillati</taxon>
        <taxon>Bacillota</taxon>
        <taxon>Bacilli</taxon>
        <taxon>Bacillales</taxon>
        <taxon>Paenibacillaceae</taxon>
        <taxon>Paenibacillus</taxon>
    </lineage>
</organism>
<gene>
    <name evidence="1" type="ORF">HUB98_24415</name>
</gene>
<reference evidence="1 2" key="1">
    <citation type="submission" date="2020-06" db="EMBL/GenBank/DDBJ databases">
        <title>Complete genome of Paenibacillus barcinonensis KACC11450.</title>
        <authorList>
            <person name="Kim M."/>
            <person name="Park Y.-J."/>
            <person name="Shin J.-H."/>
        </authorList>
    </citation>
    <scope>NUCLEOTIDE SEQUENCE [LARGE SCALE GENOMIC DNA]</scope>
    <source>
        <strain evidence="1 2">KACC11450</strain>
    </source>
</reference>
<dbReference type="RefSeq" id="WP_146236187.1">
    <property type="nucleotide sequence ID" value="NZ_CP054614.1"/>
</dbReference>
<proteinExistence type="predicted"/>
<dbReference type="Proteomes" id="UP000509327">
    <property type="component" value="Chromosome"/>
</dbReference>
<protein>
    <submittedName>
        <fullName evidence="1">Uncharacterized protein</fullName>
    </submittedName>
</protein>
<evidence type="ECO:0000313" key="1">
    <source>
        <dbReference type="EMBL" id="QKS59041.1"/>
    </source>
</evidence>
<evidence type="ECO:0000313" key="2">
    <source>
        <dbReference type="Proteomes" id="UP000509327"/>
    </source>
</evidence>
<sequence length="113" mass="12650">MKIEVSLLRKPFFLFLILIISSLLLGACASEEEKAIVSSAEKFAANYILEKYGEAVRFTEYRFSPPDLSKSLGIHGYIEGDKKKKVFILVNYDPLSVETLSLPEGVTKKSDSK</sequence>